<dbReference type="OrthoDB" id="38224at10239"/>
<reference evidence="1 2" key="1">
    <citation type="submission" date="2016-08" db="EMBL/GenBank/DDBJ databases">
        <authorList>
            <person name="Acevedo E."/>
            <person name="Azhar M."/>
            <person name="Golebiewska U.P."/>
            <person name="Grzywna D."/>
            <person name="Guardiola R."/>
            <person name="Jackson O."/>
            <person name="John N."/>
            <person name="Kanavatsas C."/>
            <person name="Khan S."/>
            <person name="Leong J."/>
            <person name="Mansilla E."/>
            <person name="Muladjanov Y."/>
            <person name="Nouel J."/>
            <person name="Oh S."/>
            <person name="Oppedisano M."/>
            <person name="Sajid A."/>
            <person name="Samper M."/>
            <person name="Ugbeva O."/>
            <person name="Delesalle V.A."/>
            <person name="Garlena R.A."/>
            <person name="Russell D.A."/>
            <person name="Pope W.H."/>
            <person name="Jacobs-Sera D."/>
            <person name="Hendrix R.W."/>
            <person name="Hatfull G.F."/>
        </authorList>
    </citation>
    <scope>NUCLEOTIDE SEQUENCE [LARGE SCALE GENOMIC DNA]</scope>
</reference>
<evidence type="ECO:0000313" key="1">
    <source>
        <dbReference type="EMBL" id="AON96861.1"/>
    </source>
</evidence>
<accession>A0A1C9EH96</accession>
<organism evidence="1 2">
    <name type="scientific">Mycobacterium phage Tonenili</name>
    <dbReference type="NCBI Taxonomy" id="1891703"/>
    <lineage>
        <taxon>Viruses</taxon>
        <taxon>Duplodnaviria</taxon>
        <taxon>Heunggongvirae</taxon>
        <taxon>Uroviricota</taxon>
        <taxon>Caudoviricetes</taxon>
        <taxon>Ceeclamvirinae</taxon>
        <taxon>Bixzunavirus</taxon>
        <taxon>Bixzunavirus tonenili</taxon>
    </lineage>
</organism>
<dbReference type="KEGG" id="vg:29066512"/>
<gene>
    <name evidence="1" type="ORF">SEA_TONENILI_114</name>
</gene>
<name>A0A1C9EH96_9CAUD</name>
<keyword evidence="2" id="KW-1185">Reference proteome</keyword>
<dbReference type="GeneID" id="29066512"/>
<dbReference type="Proteomes" id="UP000204231">
    <property type="component" value="Segment"/>
</dbReference>
<evidence type="ECO:0000313" key="2">
    <source>
        <dbReference type="Proteomes" id="UP000204231"/>
    </source>
</evidence>
<dbReference type="RefSeq" id="YP_009287974.1">
    <property type="nucleotide sequence ID" value="NC_031080.1"/>
</dbReference>
<protein>
    <submittedName>
        <fullName evidence="1">Zinc finger binding domain protein</fullName>
    </submittedName>
</protein>
<sequence length="59" mass="6580">MAGFLLSLIDVKGWLRPESEVKCREAGVRLITKADLLRLESGDSLDAHRMLLWNPVTAS</sequence>
<dbReference type="EMBL" id="KX752698">
    <property type="protein sequence ID" value="AON96861.1"/>
    <property type="molecule type" value="Genomic_DNA"/>
</dbReference>
<proteinExistence type="predicted"/>